<keyword evidence="1" id="KW-0732">Signal</keyword>
<keyword evidence="3" id="KW-1185">Reference proteome</keyword>
<organism evidence="2 3">
    <name type="scientific">Steinernema hermaphroditum</name>
    <dbReference type="NCBI Taxonomy" id="289476"/>
    <lineage>
        <taxon>Eukaryota</taxon>
        <taxon>Metazoa</taxon>
        <taxon>Ecdysozoa</taxon>
        <taxon>Nematoda</taxon>
        <taxon>Chromadorea</taxon>
        <taxon>Rhabditida</taxon>
        <taxon>Tylenchina</taxon>
        <taxon>Panagrolaimomorpha</taxon>
        <taxon>Strongyloidoidea</taxon>
        <taxon>Steinernematidae</taxon>
        <taxon>Steinernema</taxon>
    </lineage>
</organism>
<evidence type="ECO:0000313" key="3">
    <source>
        <dbReference type="Proteomes" id="UP001175271"/>
    </source>
</evidence>
<proteinExistence type="predicted"/>
<feature type="chain" id="PRO_5041368032" description="RxLR effector protein" evidence="1">
    <location>
        <begin position="23"/>
        <end position="74"/>
    </location>
</feature>
<gene>
    <name evidence="2" type="ORF">QR680_015788</name>
</gene>
<evidence type="ECO:0000256" key="1">
    <source>
        <dbReference type="SAM" id="SignalP"/>
    </source>
</evidence>
<dbReference type="Proteomes" id="UP001175271">
    <property type="component" value="Unassembled WGS sequence"/>
</dbReference>
<evidence type="ECO:0008006" key="4">
    <source>
        <dbReference type="Google" id="ProtNLM"/>
    </source>
</evidence>
<sequence>MHTSAILFAVFVVFGSIIISAAAPVDKSENIRNAAYYSLKDASSRERRNMRSSNKFDLEREIALFQHSNFLISV</sequence>
<accession>A0AA39LL71</accession>
<dbReference type="EMBL" id="JAUCMV010000004">
    <property type="protein sequence ID" value="KAK0401447.1"/>
    <property type="molecule type" value="Genomic_DNA"/>
</dbReference>
<evidence type="ECO:0000313" key="2">
    <source>
        <dbReference type="EMBL" id="KAK0401447.1"/>
    </source>
</evidence>
<name>A0AA39LL71_9BILA</name>
<comment type="caution">
    <text evidence="2">The sequence shown here is derived from an EMBL/GenBank/DDBJ whole genome shotgun (WGS) entry which is preliminary data.</text>
</comment>
<protein>
    <recommendedName>
        <fullName evidence="4">RxLR effector protein</fullName>
    </recommendedName>
</protein>
<dbReference type="AlphaFoldDB" id="A0AA39LL71"/>
<feature type="signal peptide" evidence="1">
    <location>
        <begin position="1"/>
        <end position="22"/>
    </location>
</feature>
<reference evidence="2" key="1">
    <citation type="submission" date="2023-06" db="EMBL/GenBank/DDBJ databases">
        <title>Genomic analysis of the entomopathogenic nematode Steinernema hermaphroditum.</title>
        <authorList>
            <person name="Schwarz E.M."/>
            <person name="Heppert J.K."/>
            <person name="Baniya A."/>
            <person name="Schwartz H.T."/>
            <person name="Tan C.-H."/>
            <person name="Antoshechkin I."/>
            <person name="Sternberg P.W."/>
            <person name="Goodrich-Blair H."/>
            <person name="Dillman A.R."/>
        </authorList>
    </citation>
    <scope>NUCLEOTIDE SEQUENCE</scope>
    <source>
        <strain evidence="2">PS9179</strain>
        <tissue evidence="2">Whole animal</tissue>
    </source>
</reference>